<dbReference type="PANTHER" id="PTHR32552:SF81">
    <property type="entry name" value="TONB-DEPENDENT OUTER MEMBRANE RECEPTOR"/>
    <property type="match status" value="1"/>
</dbReference>
<evidence type="ECO:0000256" key="4">
    <source>
        <dbReference type="ARBA" id="ARBA00022496"/>
    </source>
</evidence>
<evidence type="ECO:0000256" key="8">
    <source>
        <dbReference type="ARBA" id="ARBA00023077"/>
    </source>
</evidence>
<evidence type="ECO:0000256" key="5">
    <source>
        <dbReference type="ARBA" id="ARBA00022692"/>
    </source>
</evidence>
<dbReference type="SUPFAM" id="SSF56935">
    <property type="entry name" value="Porins"/>
    <property type="match status" value="1"/>
</dbReference>
<evidence type="ECO:0000256" key="1">
    <source>
        <dbReference type="ARBA" id="ARBA00004571"/>
    </source>
</evidence>
<keyword evidence="8" id="KW-0798">TonB box</keyword>
<keyword evidence="15" id="KW-1185">Reference proteome</keyword>
<evidence type="ECO:0000256" key="12">
    <source>
        <dbReference type="SAM" id="Phobius"/>
    </source>
</evidence>
<dbReference type="SUPFAM" id="SSF49464">
    <property type="entry name" value="Carboxypeptidase regulatory domain-like"/>
    <property type="match status" value="1"/>
</dbReference>
<dbReference type="Gene3D" id="2.40.170.20">
    <property type="entry name" value="TonB-dependent receptor, beta-barrel domain"/>
    <property type="match status" value="1"/>
</dbReference>
<accession>A0ABW5KL83</accession>
<keyword evidence="12" id="KW-1133">Transmembrane helix</keyword>
<feature type="transmembrane region" description="Helical" evidence="12">
    <location>
        <begin position="21"/>
        <end position="41"/>
    </location>
</feature>
<comment type="subcellular location">
    <subcellularLocation>
        <location evidence="1 11">Cell outer membrane</location>
        <topology evidence="1 11">Multi-pass membrane protein</topology>
    </subcellularLocation>
</comment>
<evidence type="ECO:0000256" key="2">
    <source>
        <dbReference type="ARBA" id="ARBA00022448"/>
    </source>
</evidence>
<dbReference type="InterPro" id="IPR008969">
    <property type="entry name" value="CarboxyPept-like_regulatory"/>
</dbReference>
<dbReference type="Pfam" id="PF13715">
    <property type="entry name" value="CarbopepD_reg_2"/>
    <property type="match status" value="1"/>
</dbReference>
<dbReference type="RefSeq" id="WP_380905437.1">
    <property type="nucleotide sequence ID" value="NZ_JBHUEG010000012.1"/>
</dbReference>
<keyword evidence="3 11" id="KW-1134">Transmembrane beta strand</keyword>
<dbReference type="Pfam" id="PF07715">
    <property type="entry name" value="Plug"/>
    <property type="match status" value="1"/>
</dbReference>
<sequence length="1160" mass="127959">MIFIQQNDYGLDRSGAHTKRWILHMKLTILLTVLSVFKIYASGFAQQISVKAVNLPLVSVMRSVQKQSGMPFLLNGKDIATTRMTADIKQLPLEKALTVLFKDKAISWEISDGTIILRRITHGPASANTLLAKQERNIHGTVTDEQGSPIQGASVLVPGTTKGTTTDAQGHFSITLNPSEDILLVSYVGYFKAEIRVGNREVLPVVLKATSGDLDEVVVIGYGTQKKKLTTGASVQVKGEDLQKLSTSSVMGALQSQAPGVQITQSSGMPGENFKVTIRGLGTIGNSSPLYVIDGIPGGDINTLNPSDIESVDILKDAASAAIYGSRAANGVVLVTTKQGKAGKLSFSYDAFVGWQNPYRLPSLLNAKEYMTIQNEIRFNEGQAPYDWATIIPKQYQQIMDGTWNGTNWLKEIQNDNALTQNHAINLNGGNEQSRFTLGYSFSEQDGIFGKPVQPNSKRHNFRLNSEHVLLKNDDFNVITIGENLTYSYTKESGIGIGNIYWNDIHNMLIGNPLMPVLNEAGGYYDQASKIADGWSLDGATANPIADMVYRRGQNISNSHALFANASVEIQPIENLKFKSTFGYKMNASSYRQYTPIFTLSTTNSNPQDDVQQNHGNGYSTTFQNTLSYLWQVGGGHHFDAVVGQSIEKWGMGSDLSATNSNSIFPGSWKNAWITNTKGVAEGLTILSGAPWPEGSLASFFGRLNYNFNETYMATLIFRADGSSNFAPDNRWGYFPSVAAGWVVSNESFMENTQNWLDFFKLRASWGQNGNQAIDSWQYLATVAFDTQNGYYFGNNKGSLQTGGYPDILPNSDIKWETSEQLDIGFDARFANNRLAWTFDWYKKTTKDWLVVAPTLAIHGTNAPFINGGDVENQGVELGLTWNDQINDFRYGVSLNGAYNKNEIKKIANSEGIIHGQENVLSQGTTEMYRAQVGYPIGYFYGYQTGGIFQNQEQIEAYKNQGLGVLSTAQPGDVIFVDRNGDGAITNDDKIMIGNPHPDFTGGLNLTVGYKGLDLGVTAFGAFGHQIAKSYRSFADSPLQNFTTEVFQRWHGEGTSNRYPRLTMGAHTNNQYISDIYIEDADFVKIQNITLGYDLKSCFPKIPFGQARIYFTAQNLYTFTGYSGMDPEIGYGYDESWVSGIDLGFYPSPRTYLVGLNLKF</sequence>
<dbReference type="InterPro" id="IPR012910">
    <property type="entry name" value="Plug_dom"/>
</dbReference>
<dbReference type="InterPro" id="IPR037066">
    <property type="entry name" value="Plug_dom_sf"/>
</dbReference>
<dbReference type="InterPro" id="IPR023997">
    <property type="entry name" value="TonB-dep_OMP_SusC/RagA_CS"/>
</dbReference>
<dbReference type="Gene3D" id="2.170.130.10">
    <property type="entry name" value="TonB-dependent receptor, plug domain"/>
    <property type="match status" value="1"/>
</dbReference>
<proteinExistence type="inferred from homology"/>
<keyword evidence="5 11" id="KW-0812">Transmembrane</keyword>
<keyword evidence="10 11" id="KW-0998">Cell outer membrane</keyword>
<keyword evidence="4" id="KW-0410">Iron transport</keyword>
<gene>
    <name evidence="14" type="ORF">ACFSR5_15835</name>
</gene>
<dbReference type="Gene3D" id="2.60.40.1120">
    <property type="entry name" value="Carboxypeptidase-like, regulatory domain"/>
    <property type="match status" value="1"/>
</dbReference>
<evidence type="ECO:0000256" key="11">
    <source>
        <dbReference type="PROSITE-ProRule" id="PRU01360"/>
    </source>
</evidence>
<keyword evidence="9 11" id="KW-0472">Membrane</keyword>
<evidence type="ECO:0000256" key="10">
    <source>
        <dbReference type="ARBA" id="ARBA00023237"/>
    </source>
</evidence>
<dbReference type="NCBIfam" id="TIGR04056">
    <property type="entry name" value="OMP_RagA_SusC"/>
    <property type="match status" value="1"/>
</dbReference>
<evidence type="ECO:0000256" key="3">
    <source>
        <dbReference type="ARBA" id="ARBA00022452"/>
    </source>
</evidence>
<comment type="caution">
    <text evidence="14">The sequence shown here is derived from an EMBL/GenBank/DDBJ whole genome shotgun (WGS) entry which is preliminary data.</text>
</comment>
<evidence type="ECO:0000259" key="13">
    <source>
        <dbReference type="Pfam" id="PF07715"/>
    </source>
</evidence>
<dbReference type="InterPro" id="IPR036942">
    <property type="entry name" value="Beta-barrel_TonB_sf"/>
</dbReference>
<dbReference type="PANTHER" id="PTHR32552">
    <property type="entry name" value="FERRICHROME IRON RECEPTOR-RELATED"/>
    <property type="match status" value="1"/>
</dbReference>
<feature type="domain" description="TonB-dependent receptor plug" evidence="13">
    <location>
        <begin position="229"/>
        <end position="332"/>
    </location>
</feature>
<keyword evidence="2 11" id="KW-0813">Transport</keyword>
<dbReference type="NCBIfam" id="TIGR04057">
    <property type="entry name" value="SusC_RagA_signa"/>
    <property type="match status" value="1"/>
</dbReference>
<dbReference type="InterPro" id="IPR039426">
    <property type="entry name" value="TonB-dep_rcpt-like"/>
</dbReference>
<keyword evidence="7" id="KW-0406">Ion transport</keyword>
<keyword evidence="6" id="KW-0408">Iron</keyword>
<protein>
    <submittedName>
        <fullName evidence="14">TonB-dependent receptor</fullName>
    </submittedName>
</protein>
<evidence type="ECO:0000256" key="7">
    <source>
        <dbReference type="ARBA" id="ARBA00023065"/>
    </source>
</evidence>
<comment type="similarity">
    <text evidence="11">Belongs to the TonB-dependent receptor family.</text>
</comment>
<organism evidence="14 15">
    <name type="scientific">Sphingobacterium suaedae</name>
    <dbReference type="NCBI Taxonomy" id="1686402"/>
    <lineage>
        <taxon>Bacteria</taxon>
        <taxon>Pseudomonadati</taxon>
        <taxon>Bacteroidota</taxon>
        <taxon>Sphingobacteriia</taxon>
        <taxon>Sphingobacteriales</taxon>
        <taxon>Sphingobacteriaceae</taxon>
        <taxon>Sphingobacterium</taxon>
    </lineage>
</organism>
<dbReference type="EMBL" id="JBHULR010000015">
    <property type="protein sequence ID" value="MFD2549118.1"/>
    <property type="molecule type" value="Genomic_DNA"/>
</dbReference>
<evidence type="ECO:0000313" key="14">
    <source>
        <dbReference type="EMBL" id="MFD2549118.1"/>
    </source>
</evidence>
<name>A0ABW5KL83_9SPHI</name>
<dbReference type="InterPro" id="IPR023996">
    <property type="entry name" value="TonB-dep_OMP_SusC/RagA"/>
</dbReference>
<evidence type="ECO:0000256" key="6">
    <source>
        <dbReference type="ARBA" id="ARBA00023004"/>
    </source>
</evidence>
<dbReference type="PROSITE" id="PS52016">
    <property type="entry name" value="TONB_DEPENDENT_REC_3"/>
    <property type="match status" value="1"/>
</dbReference>
<evidence type="ECO:0000313" key="15">
    <source>
        <dbReference type="Proteomes" id="UP001597545"/>
    </source>
</evidence>
<keyword evidence="14" id="KW-0675">Receptor</keyword>
<reference evidence="15" key="1">
    <citation type="journal article" date="2019" name="Int. J. Syst. Evol. Microbiol.">
        <title>The Global Catalogue of Microorganisms (GCM) 10K type strain sequencing project: providing services to taxonomists for standard genome sequencing and annotation.</title>
        <authorList>
            <consortium name="The Broad Institute Genomics Platform"/>
            <consortium name="The Broad Institute Genome Sequencing Center for Infectious Disease"/>
            <person name="Wu L."/>
            <person name="Ma J."/>
        </authorList>
    </citation>
    <scope>NUCLEOTIDE SEQUENCE [LARGE SCALE GENOMIC DNA]</scope>
    <source>
        <strain evidence="15">KCTC 42662</strain>
    </source>
</reference>
<dbReference type="Proteomes" id="UP001597545">
    <property type="component" value="Unassembled WGS sequence"/>
</dbReference>
<evidence type="ECO:0000256" key="9">
    <source>
        <dbReference type="ARBA" id="ARBA00023136"/>
    </source>
</evidence>